<keyword evidence="16" id="KW-1185">Reference proteome</keyword>
<dbReference type="GO" id="GO:0019432">
    <property type="term" value="P:triglyceride biosynthetic process"/>
    <property type="evidence" value="ECO:0007669"/>
    <property type="project" value="TreeGrafter"/>
</dbReference>
<dbReference type="AlphaFoldDB" id="A0A8T0A2A5"/>
<evidence type="ECO:0000256" key="6">
    <source>
        <dbReference type="ARBA" id="ARBA00022516"/>
    </source>
</evidence>
<name>A0A8T0A2A5_9BILA</name>
<keyword evidence="7" id="KW-0808">Transferase</keyword>
<dbReference type="EMBL" id="JABEBT010000001">
    <property type="protein sequence ID" value="KAF7640244.1"/>
    <property type="molecule type" value="Genomic_DNA"/>
</dbReference>
<reference evidence="15" key="1">
    <citation type="journal article" date="2020" name="Ecol. Evol.">
        <title>Genome structure and content of the rice root-knot nematode (Meloidogyne graminicola).</title>
        <authorList>
            <person name="Phan N.T."/>
            <person name="Danchin E.G.J."/>
            <person name="Klopp C."/>
            <person name="Perfus-Barbeoch L."/>
            <person name="Kozlowski D.K."/>
            <person name="Koutsovoulos G.D."/>
            <person name="Lopez-Roques C."/>
            <person name="Bouchez O."/>
            <person name="Zahm M."/>
            <person name="Besnard G."/>
            <person name="Bellafiore S."/>
        </authorList>
    </citation>
    <scope>NUCLEOTIDE SEQUENCE</scope>
    <source>
        <strain evidence="15">VN-18</strain>
    </source>
</reference>
<sequence>MIKIIFFVLATGSALIFGTDATNFKFLFPKIDIRIATLSVNFWFPLRREFLQSHGIISSDFESLNYFLNLSKNGKGVAIVIGGISEMINSKPGEHLLTINNRKGFIKLALKTGANLVPVYNFGEDKVFINFPNPKNSLIWKYQQFMRKLTFPFKNLCFPLAYGCSFLSLILPNKLLNKLPPLLNYGILPFKQQITSIVGNPINVQKCDNPTENQINKLHAQYCSNLKELFEKYKCEYGKLNKNDKLKFI</sequence>
<dbReference type="PANTHER" id="PTHR12317:SF0">
    <property type="entry name" value="ACYLTRANSFERASE"/>
    <property type="match status" value="1"/>
</dbReference>
<evidence type="ECO:0000256" key="11">
    <source>
        <dbReference type="ARBA" id="ARBA00022989"/>
    </source>
</evidence>
<evidence type="ECO:0000256" key="10">
    <source>
        <dbReference type="ARBA" id="ARBA00022824"/>
    </source>
</evidence>
<evidence type="ECO:0000256" key="3">
    <source>
        <dbReference type="ARBA" id="ARBA00005189"/>
    </source>
</evidence>
<evidence type="ECO:0000256" key="12">
    <source>
        <dbReference type="ARBA" id="ARBA00023098"/>
    </source>
</evidence>
<evidence type="ECO:0000256" key="13">
    <source>
        <dbReference type="ARBA" id="ARBA00023136"/>
    </source>
</evidence>
<accession>A0A8T0A2A5</accession>
<dbReference type="GO" id="GO:0006071">
    <property type="term" value="P:glycerol metabolic process"/>
    <property type="evidence" value="ECO:0007669"/>
    <property type="project" value="UniProtKB-KW"/>
</dbReference>
<comment type="subcellular location">
    <subcellularLocation>
        <location evidence="1">Endoplasmic reticulum membrane</location>
        <topology evidence="1">Multi-pass membrane protein</topology>
    </subcellularLocation>
</comment>
<dbReference type="InterPro" id="IPR007130">
    <property type="entry name" value="DAGAT"/>
</dbReference>
<comment type="pathway">
    <text evidence="3">Lipid metabolism.</text>
</comment>
<dbReference type="Proteomes" id="UP000605970">
    <property type="component" value="Unassembled WGS sequence"/>
</dbReference>
<evidence type="ECO:0000256" key="5">
    <source>
        <dbReference type="ARBA" id="ARBA00013244"/>
    </source>
</evidence>
<evidence type="ECO:0000256" key="2">
    <source>
        <dbReference type="ARBA" id="ARBA00004771"/>
    </source>
</evidence>
<organism evidence="15 16">
    <name type="scientific">Meloidogyne graminicola</name>
    <dbReference type="NCBI Taxonomy" id="189291"/>
    <lineage>
        <taxon>Eukaryota</taxon>
        <taxon>Metazoa</taxon>
        <taxon>Ecdysozoa</taxon>
        <taxon>Nematoda</taxon>
        <taxon>Chromadorea</taxon>
        <taxon>Rhabditida</taxon>
        <taxon>Tylenchina</taxon>
        <taxon>Tylenchomorpha</taxon>
        <taxon>Tylenchoidea</taxon>
        <taxon>Meloidogynidae</taxon>
        <taxon>Meloidogyninae</taxon>
        <taxon>Meloidogyne</taxon>
    </lineage>
</organism>
<keyword evidence="13" id="KW-0472">Membrane</keyword>
<protein>
    <recommendedName>
        <fullName evidence="5">diacylglycerol O-acyltransferase</fullName>
        <ecNumber evidence="5">2.3.1.20</ecNumber>
    </recommendedName>
</protein>
<dbReference type="GO" id="GO:0005789">
    <property type="term" value="C:endoplasmic reticulum membrane"/>
    <property type="evidence" value="ECO:0007669"/>
    <property type="project" value="UniProtKB-SubCell"/>
</dbReference>
<evidence type="ECO:0000313" key="15">
    <source>
        <dbReference type="EMBL" id="KAF7640244.1"/>
    </source>
</evidence>
<dbReference type="Pfam" id="PF03982">
    <property type="entry name" value="DAGAT"/>
    <property type="match status" value="1"/>
</dbReference>
<keyword evidence="11" id="KW-1133">Transmembrane helix</keyword>
<keyword evidence="12" id="KW-0443">Lipid metabolism</keyword>
<comment type="caution">
    <text evidence="15">The sequence shown here is derived from an EMBL/GenBank/DDBJ whole genome shotgun (WGS) entry which is preliminary data.</text>
</comment>
<keyword evidence="8" id="KW-0812">Transmembrane</keyword>
<evidence type="ECO:0000256" key="9">
    <source>
        <dbReference type="ARBA" id="ARBA00022798"/>
    </source>
</evidence>
<evidence type="ECO:0000256" key="4">
    <source>
        <dbReference type="ARBA" id="ARBA00005420"/>
    </source>
</evidence>
<evidence type="ECO:0000256" key="14">
    <source>
        <dbReference type="ARBA" id="ARBA00023315"/>
    </source>
</evidence>
<dbReference type="GO" id="GO:0004144">
    <property type="term" value="F:diacylglycerol O-acyltransferase activity"/>
    <property type="evidence" value="ECO:0007669"/>
    <property type="project" value="UniProtKB-EC"/>
</dbReference>
<comment type="similarity">
    <text evidence="4">Belongs to the diacylglycerol acyltransferase family.</text>
</comment>
<proteinExistence type="inferred from homology"/>
<keyword evidence="9" id="KW-0319">Glycerol metabolism</keyword>
<dbReference type="OrthoDB" id="264532at2759"/>
<comment type="pathway">
    <text evidence="2">Glycerolipid metabolism; triacylglycerol biosynthesis.</text>
</comment>
<keyword evidence="14" id="KW-0012">Acyltransferase</keyword>
<evidence type="ECO:0000256" key="1">
    <source>
        <dbReference type="ARBA" id="ARBA00004477"/>
    </source>
</evidence>
<gene>
    <name evidence="15" type="ORF">Mgra_00000073</name>
</gene>
<evidence type="ECO:0000313" key="16">
    <source>
        <dbReference type="Proteomes" id="UP000605970"/>
    </source>
</evidence>
<dbReference type="PANTHER" id="PTHR12317">
    <property type="entry name" value="DIACYLGLYCEROL O-ACYLTRANSFERASE"/>
    <property type="match status" value="1"/>
</dbReference>
<evidence type="ECO:0000256" key="8">
    <source>
        <dbReference type="ARBA" id="ARBA00022692"/>
    </source>
</evidence>
<keyword evidence="6" id="KW-0444">Lipid biosynthesis</keyword>
<evidence type="ECO:0000256" key="7">
    <source>
        <dbReference type="ARBA" id="ARBA00022679"/>
    </source>
</evidence>
<dbReference type="EC" id="2.3.1.20" evidence="5"/>
<keyword evidence="10" id="KW-0256">Endoplasmic reticulum</keyword>